<accession>A0ABC8TYG4</accession>
<dbReference type="EMBL" id="CAUOFW020006380">
    <property type="protein sequence ID" value="CAK9174457.1"/>
    <property type="molecule type" value="Genomic_DNA"/>
</dbReference>
<feature type="region of interest" description="Disordered" evidence="1">
    <location>
        <begin position="79"/>
        <end position="163"/>
    </location>
</feature>
<protein>
    <submittedName>
        <fullName evidence="2">Uncharacterized protein</fullName>
    </submittedName>
</protein>
<sequence length="236" mass="26527">MNSNTNVSNNKEQDRKETSTSNISSLDSRFNQTLRNVQGFECTYRKELTTFASLLVFDLRYVTSEKKVGFVMHWTAKQNNKTSKSESGHNQEAQSKQTAKQNNKTSKSESGHNQEAQSKQLLKGRSFPGKVLITRRSNPLDDLTLRSPDTNRSFSDSDTGRNEQIDEYVEDEDQGRSKLKINSSVNKLKLSTPENTTKEIQKSTMGARATDSARLMKFSKELSGPAAILGIVTFIM</sequence>
<comment type="caution">
    <text evidence="2">The sequence shown here is derived from an EMBL/GenBank/DDBJ whole genome shotgun (WGS) entry which is preliminary data.</text>
</comment>
<evidence type="ECO:0000313" key="3">
    <source>
        <dbReference type="Proteomes" id="UP001642360"/>
    </source>
</evidence>
<feature type="region of interest" description="Disordered" evidence="1">
    <location>
        <begin position="1"/>
        <end position="25"/>
    </location>
</feature>
<keyword evidence="3" id="KW-1185">Reference proteome</keyword>
<dbReference type="Proteomes" id="UP001642360">
    <property type="component" value="Unassembled WGS sequence"/>
</dbReference>
<dbReference type="AlphaFoldDB" id="A0ABC8TYG4"/>
<name>A0ABC8TYG4_9AQUA</name>
<evidence type="ECO:0000313" key="2">
    <source>
        <dbReference type="EMBL" id="CAK9174457.1"/>
    </source>
</evidence>
<gene>
    <name evidence="2" type="ORF">ILEXP_LOCUS44209</name>
</gene>
<evidence type="ECO:0000256" key="1">
    <source>
        <dbReference type="SAM" id="MobiDB-lite"/>
    </source>
</evidence>
<reference evidence="2 3" key="1">
    <citation type="submission" date="2024-02" db="EMBL/GenBank/DDBJ databases">
        <authorList>
            <person name="Vignale AGUSTIN F."/>
            <person name="Sosa J E."/>
            <person name="Modenutti C."/>
        </authorList>
    </citation>
    <scope>NUCLEOTIDE SEQUENCE [LARGE SCALE GENOMIC DNA]</scope>
</reference>
<feature type="compositionally biased region" description="Polar residues" evidence="1">
    <location>
        <begin position="90"/>
        <end position="105"/>
    </location>
</feature>
<proteinExistence type="predicted"/>
<organism evidence="2 3">
    <name type="scientific">Ilex paraguariensis</name>
    <name type="common">yerba mate</name>
    <dbReference type="NCBI Taxonomy" id="185542"/>
    <lineage>
        <taxon>Eukaryota</taxon>
        <taxon>Viridiplantae</taxon>
        <taxon>Streptophyta</taxon>
        <taxon>Embryophyta</taxon>
        <taxon>Tracheophyta</taxon>
        <taxon>Spermatophyta</taxon>
        <taxon>Magnoliopsida</taxon>
        <taxon>eudicotyledons</taxon>
        <taxon>Gunneridae</taxon>
        <taxon>Pentapetalae</taxon>
        <taxon>asterids</taxon>
        <taxon>campanulids</taxon>
        <taxon>Aquifoliales</taxon>
        <taxon>Aquifoliaceae</taxon>
        <taxon>Ilex</taxon>
    </lineage>
</organism>
<feature type="compositionally biased region" description="Polar residues" evidence="1">
    <location>
        <begin position="147"/>
        <end position="157"/>
    </location>
</feature>
<feature type="compositionally biased region" description="Polar residues" evidence="1">
    <location>
        <begin position="1"/>
        <end position="10"/>
    </location>
</feature>